<dbReference type="EMBL" id="SMCX01000007">
    <property type="protein sequence ID" value="TCW24369.1"/>
    <property type="molecule type" value="Genomic_DNA"/>
</dbReference>
<dbReference type="InterPro" id="IPR000086">
    <property type="entry name" value="NUDIX_hydrolase_dom"/>
</dbReference>
<dbReference type="InterPro" id="IPR015797">
    <property type="entry name" value="NUDIX_hydrolase-like_dom_sf"/>
</dbReference>
<feature type="compositionally biased region" description="Gly residues" evidence="4">
    <location>
        <begin position="45"/>
        <end position="54"/>
    </location>
</feature>
<comment type="similarity">
    <text evidence="1 3">Belongs to the Nudix hydrolase family.</text>
</comment>
<protein>
    <submittedName>
        <fullName evidence="6">ADP-ribose pyrophosphatase YjhB (NUDIX family)</fullName>
    </submittedName>
</protein>
<keyword evidence="2 3" id="KW-0378">Hydrolase</keyword>
<dbReference type="PANTHER" id="PTHR43736">
    <property type="entry name" value="ADP-RIBOSE PYROPHOSPHATASE"/>
    <property type="match status" value="1"/>
</dbReference>
<dbReference type="Gene3D" id="3.90.79.10">
    <property type="entry name" value="Nucleoside Triphosphate Pyrophosphohydrolase"/>
    <property type="match status" value="1"/>
</dbReference>
<dbReference type="PRINTS" id="PR00502">
    <property type="entry name" value="NUDIXFAMILY"/>
</dbReference>
<feature type="region of interest" description="Disordered" evidence="4">
    <location>
        <begin position="260"/>
        <end position="310"/>
    </location>
</feature>
<dbReference type="SUPFAM" id="SSF55811">
    <property type="entry name" value="Nudix"/>
    <property type="match status" value="1"/>
</dbReference>
<name>A0A4R3ZV45_9ACTN</name>
<dbReference type="Proteomes" id="UP000295805">
    <property type="component" value="Unassembled WGS sequence"/>
</dbReference>
<reference evidence="6 7" key="1">
    <citation type="submission" date="2019-03" db="EMBL/GenBank/DDBJ databases">
        <title>Root nodule microbial communities of legume samples collected from USA, Mexico and Botswana.</title>
        <authorList>
            <person name="Hirsch A."/>
        </authorList>
    </citation>
    <scope>NUCLEOTIDE SEQUENCE [LARGE SCALE GENOMIC DNA]</scope>
    <source>
        <strain evidence="6 7">55</strain>
    </source>
</reference>
<dbReference type="AlphaFoldDB" id="A0A4R3ZV45"/>
<dbReference type="PROSITE" id="PS51462">
    <property type="entry name" value="NUDIX"/>
    <property type="match status" value="1"/>
</dbReference>
<accession>A0A4R3ZV45</accession>
<comment type="caution">
    <text evidence="6">The sequence shown here is derived from an EMBL/GenBank/DDBJ whole genome shotgun (WGS) entry which is preliminary data.</text>
</comment>
<evidence type="ECO:0000256" key="1">
    <source>
        <dbReference type="ARBA" id="ARBA00005582"/>
    </source>
</evidence>
<dbReference type="PROSITE" id="PS00893">
    <property type="entry name" value="NUDIX_BOX"/>
    <property type="match status" value="1"/>
</dbReference>
<feature type="domain" description="Nudix hydrolase" evidence="5">
    <location>
        <begin position="121"/>
        <end position="252"/>
    </location>
</feature>
<evidence type="ECO:0000256" key="4">
    <source>
        <dbReference type="SAM" id="MobiDB-lite"/>
    </source>
</evidence>
<gene>
    <name evidence="6" type="ORF">EDD19_10766</name>
</gene>
<dbReference type="InterPro" id="IPR020084">
    <property type="entry name" value="NUDIX_hydrolase_CS"/>
</dbReference>
<organism evidence="6 7">
    <name type="scientific">Dietzia cinnamea</name>
    <dbReference type="NCBI Taxonomy" id="321318"/>
    <lineage>
        <taxon>Bacteria</taxon>
        <taxon>Bacillati</taxon>
        <taxon>Actinomycetota</taxon>
        <taxon>Actinomycetes</taxon>
        <taxon>Mycobacteriales</taxon>
        <taxon>Dietziaceae</taxon>
        <taxon>Dietzia</taxon>
    </lineage>
</organism>
<evidence type="ECO:0000259" key="5">
    <source>
        <dbReference type="PROSITE" id="PS51462"/>
    </source>
</evidence>
<feature type="compositionally biased region" description="Low complexity" evidence="4">
    <location>
        <begin position="55"/>
        <end position="79"/>
    </location>
</feature>
<dbReference type="GO" id="GO:0016787">
    <property type="term" value="F:hydrolase activity"/>
    <property type="evidence" value="ECO:0007669"/>
    <property type="project" value="UniProtKB-KW"/>
</dbReference>
<evidence type="ECO:0000256" key="2">
    <source>
        <dbReference type="ARBA" id="ARBA00022801"/>
    </source>
</evidence>
<evidence type="ECO:0000313" key="6">
    <source>
        <dbReference type="EMBL" id="TCW24369.1"/>
    </source>
</evidence>
<feature type="compositionally biased region" description="Basic and acidic residues" evidence="4">
    <location>
        <begin position="278"/>
        <end position="289"/>
    </location>
</feature>
<dbReference type="CDD" id="cd03673">
    <property type="entry name" value="NUDIX_Ap6A_hydrolase"/>
    <property type="match status" value="1"/>
</dbReference>
<dbReference type="PANTHER" id="PTHR43736:SF1">
    <property type="entry name" value="DIHYDRONEOPTERIN TRIPHOSPHATE DIPHOSPHATASE"/>
    <property type="match status" value="1"/>
</dbReference>
<dbReference type="InterPro" id="IPR020476">
    <property type="entry name" value="Nudix_hydrolase"/>
</dbReference>
<sequence>MKSGDGTAGATSRQAPRHARASNRSRSGGGQAASANTTRTSPPGKAGGKGGSKTGGKTAAKNAPKTGAKTGAKAASKPGAQGGKGGAKNARGGRGGARHPRGGQRLKTVLETSAGGLVVRGLERAANAPEPDLSRLEVALIGRLDRRGRMLWSMPKGHIEPGETVEETARREVLEETGVDGTVLAALGTIDYWFVAEGRRIHKTVHHHLIRYDHGDLCDEDPEITEVAWVPFDDLPRRLAYPDERRLVEAARTLLPQLARAEAAGDNPPPADAQVVDPSRRADGPEPVRRSHAPGSAAAPRDDSPEESGP</sequence>
<proteinExistence type="inferred from homology"/>
<feature type="region of interest" description="Disordered" evidence="4">
    <location>
        <begin position="1"/>
        <end position="105"/>
    </location>
</feature>
<dbReference type="Pfam" id="PF00293">
    <property type="entry name" value="NUDIX"/>
    <property type="match status" value="1"/>
</dbReference>
<evidence type="ECO:0000256" key="3">
    <source>
        <dbReference type="RuleBase" id="RU003476"/>
    </source>
</evidence>
<evidence type="ECO:0000313" key="7">
    <source>
        <dbReference type="Proteomes" id="UP000295805"/>
    </source>
</evidence>